<accession>A0A3A1YQ77</accession>
<dbReference type="OrthoDB" id="9804143at2"/>
<feature type="transmembrane region" description="Helical" evidence="10">
    <location>
        <begin position="172"/>
        <end position="191"/>
    </location>
</feature>
<dbReference type="GO" id="GO:0009252">
    <property type="term" value="P:peptidoglycan biosynthetic process"/>
    <property type="evidence" value="ECO:0007669"/>
    <property type="project" value="UniProtKB-KW"/>
</dbReference>
<feature type="transmembrane region" description="Helical" evidence="10">
    <location>
        <begin position="391"/>
        <end position="410"/>
    </location>
</feature>
<evidence type="ECO:0000256" key="7">
    <source>
        <dbReference type="ARBA" id="ARBA00023136"/>
    </source>
</evidence>
<dbReference type="EMBL" id="NQYH01000016">
    <property type="protein sequence ID" value="RIY39409.1"/>
    <property type="molecule type" value="Genomic_DNA"/>
</dbReference>
<feature type="transmembrane region" description="Helical" evidence="10">
    <location>
        <begin position="141"/>
        <end position="160"/>
    </location>
</feature>
<keyword evidence="5" id="KW-0573">Peptidoglycan synthesis</keyword>
<dbReference type="GO" id="GO:0005886">
    <property type="term" value="C:plasma membrane"/>
    <property type="evidence" value="ECO:0007669"/>
    <property type="project" value="UniProtKB-SubCell"/>
</dbReference>
<comment type="caution">
    <text evidence="11">The sequence shown here is derived from an EMBL/GenBank/DDBJ whole genome shotgun (WGS) entry which is preliminary data.</text>
</comment>
<feature type="transmembrane region" description="Helical" evidence="10">
    <location>
        <begin position="197"/>
        <end position="217"/>
    </location>
</feature>
<evidence type="ECO:0008006" key="13">
    <source>
        <dbReference type="Google" id="ProtNLM"/>
    </source>
</evidence>
<dbReference type="Proteomes" id="UP000266206">
    <property type="component" value="Unassembled WGS sequence"/>
</dbReference>
<evidence type="ECO:0000256" key="5">
    <source>
        <dbReference type="ARBA" id="ARBA00022984"/>
    </source>
</evidence>
<sequence>MKIIRDRLTRLGSDHKRIARGAMRVAFFLLLGKFVGAFKEMAVAYRYGISDVVDAYQFTLTMAGWLPVTAIGVLSVVLIPVLVKLKRQSQQTRERFLQELFGVTLAVGALLAVGLYFAWPWVLEWVGADLTANTRAMSQELMLAFAPVALLTLVAGVSSARLRAHERHINTLLDSIPALLILVWVMLAATAADVGPLLWGTLVGYMIQSAWLLWLASHADNVGVKPRLGFQSPYWPQLVAAAGIMLVGQVAMSIVGPLDQYTAAELGRNANATLGYANRILALLLGLGAVSVGRAALPVLSDIHSRGDAAQGRRMALKWSVLMLGMGMAAALVGWLLAPWGVSLLFERGAFTEQDTMRVAGVFRWGLLQMPFYFGVLVLVQLLASQNRYRIMAVIALGNFALKALLNPILGSAMGLQGVMLATACMYALSYGCYVLAALKSVANEAPSGPAQ</sequence>
<evidence type="ECO:0000256" key="4">
    <source>
        <dbReference type="ARBA" id="ARBA00022960"/>
    </source>
</evidence>
<dbReference type="GO" id="GO:0008360">
    <property type="term" value="P:regulation of cell shape"/>
    <property type="evidence" value="ECO:0007669"/>
    <property type="project" value="UniProtKB-KW"/>
</dbReference>
<dbReference type="AlphaFoldDB" id="A0A3A1YQ77"/>
<reference evidence="11 12" key="1">
    <citation type="submission" date="2017-08" db="EMBL/GenBank/DDBJ databases">
        <title>Pusillimonas indicus sp. nov., a member of the family Alcaligenaceae isolated from surface seawater.</title>
        <authorList>
            <person name="Li J."/>
        </authorList>
    </citation>
    <scope>NUCLEOTIDE SEQUENCE [LARGE SCALE GENOMIC DNA]</scope>
    <source>
        <strain evidence="11 12">L52-1-41</strain>
    </source>
</reference>
<evidence type="ECO:0000256" key="8">
    <source>
        <dbReference type="ARBA" id="ARBA00060041"/>
    </source>
</evidence>
<feature type="transmembrane region" description="Helical" evidence="10">
    <location>
        <begin position="362"/>
        <end position="384"/>
    </location>
</feature>
<feature type="transmembrane region" description="Helical" evidence="10">
    <location>
        <begin position="100"/>
        <end position="121"/>
    </location>
</feature>
<evidence type="ECO:0000256" key="3">
    <source>
        <dbReference type="ARBA" id="ARBA00022692"/>
    </source>
</evidence>
<keyword evidence="7 10" id="KW-0472">Membrane</keyword>
<comment type="function">
    <text evidence="8">Involved in peptidoglycan biosynthesis. Transports lipid-linked peptidoglycan precursors from the inner to the outer leaflet of the cytoplasmic membrane.</text>
</comment>
<evidence type="ECO:0000256" key="9">
    <source>
        <dbReference type="ARBA" id="ARBA00061532"/>
    </source>
</evidence>
<evidence type="ECO:0000256" key="1">
    <source>
        <dbReference type="ARBA" id="ARBA00004651"/>
    </source>
</evidence>
<organism evidence="11 12">
    <name type="scientific">Neopusillimonas maritima</name>
    <dbReference type="NCBI Taxonomy" id="2026239"/>
    <lineage>
        <taxon>Bacteria</taxon>
        <taxon>Pseudomonadati</taxon>
        <taxon>Pseudomonadota</taxon>
        <taxon>Betaproteobacteria</taxon>
        <taxon>Burkholderiales</taxon>
        <taxon>Alcaligenaceae</taxon>
        <taxon>Neopusillimonas</taxon>
    </lineage>
</organism>
<protein>
    <recommendedName>
        <fullName evidence="13">Virulence factor MviN</fullName>
    </recommendedName>
</protein>
<evidence type="ECO:0000256" key="2">
    <source>
        <dbReference type="ARBA" id="ARBA00022475"/>
    </source>
</evidence>
<evidence type="ECO:0000256" key="10">
    <source>
        <dbReference type="SAM" id="Phobius"/>
    </source>
</evidence>
<comment type="subcellular location">
    <subcellularLocation>
        <location evidence="1">Cell membrane</location>
        <topology evidence="1">Multi-pass membrane protein</topology>
    </subcellularLocation>
</comment>
<feature type="transmembrane region" description="Helical" evidence="10">
    <location>
        <begin position="321"/>
        <end position="342"/>
    </location>
</feature>
<keyword evidence="6 10" id="KW-1133">Transmembrane helix</keyword>
<feature type="transmembrane region" description="Helical" evidence="10">
    <location>
        <begin position="21"/>
        <end position="38"/>
    </location>
</feature>
<keyword evidence="3 10" id="KW-0812">Transmembrane</keyword>
<dbReference type="PANTHER" id="PTHR30250:SF11">
    <property type="entry name" value="O-ANTIGEN TRANSPORTER-RELATED"/>
    <property type="match status" value="1"/>
</dbReference>
<feature type="transmembrane region" description="Helical" evidence="10">
    <location>
        <begin position="416"/>
        <end position="439"/>
    </location>
</feature>
<feature type="transmembrane region" description="Helical" evidence="10">
    <location>
        <begin position="276"/>
        <end position="300"/>
    </location>
</feature>
<dbReference type="InterPro" id="IPR050833">
    <property type="entry name" value="Poly_Biosynth_Transport"/>
</dbReference>
<name>A0A3A1YQ77_9BURK</name>
<evidence type="ECO:0000313" key="12">
    <source>
        <dbReference type="Proteomes" id="UP000266206"/>
    </source>
</evidence>
<dbReference type="PANTHER" id="PTHR30250">
    <property type="entry name" value="PST FAMILY PREDICTED COLANIC ACID TRANSPORTER"/>
    <property type="match status" value="1"/>
</dbReference>
<gene>
    <name evidence="11" type="ORF">CJP73_14285</name>
</gene>
<evidence type="ECO:0000256" key="6">
    <source>
        <dbReference type="ARBA" id="ARBA00022989"/>
    </source>
</evidence>
<dbReference type="RefSeq" id="WP_119516896.1">
    <property type="nucleotide sequence ID" value="NZ_NQYH01000016.1"/>
</dbReference>
<keyword evidence="4" id="KW-0133">Cell shape</keyword>
<comment type="similarity">
    <text evidence="9">Belongs to the MurJ/MviN family.</text>
</comment>
<evidence type="ECO:0000313" key="11">
    <source>
        <dbReference type="EMBL" id="RIY39409.1"/>
    </source>
</evidence>
<feature type="transmembrane region" description="Helical" evidence="10">
    <location>
        <begin position="238"/>
        <end position="256"/>
    </location>
</feature>
<dbReference type="InterPro" id="IPR004268">
    <property type="entry name" value="MurJ"/>
</dbReference>
<feature type="transmembrane region" description="Helical" evidence="10">
    <location>
        <begin position="58"/>
        <end position="79"/>
    </location>
</feature>
<proteinExistence type="inferred from homology"/>
<keyword evidence="2" id="KW-1003">Cell membrane</keyword>
<dbReference type="Pfam" id="PF03023">
    <property type="entry name" value="MurJ"/>
    <property type="match status" value="1"/>
</dbReference>